<protein>
    <recommendedName>
        <fullName evidence="2">FMN-dependent dehydrogenase domain-containing protein</fullName>
    </recommendedName>
</protein>
<organism evidence="3 4">
    <name type="scientific">Penicillium vulpinum</name>
    <dbReference type="NCBI Taxonomy" id="29845"/>
    <lineage>
        <taxon>Eukaryota</taxon>
        <taxon>Fungi</taxon>
        <taxon>Dikarya</taxon>
        <taxon>Ascomycota</taxon>
        <taxon>Pezizomycotina</taxon>
        <taxon>Eurotiomycetes</taxon>
        <taxon>Eurotiomycetidae</taxon>
        <taxon>Eurotiales</taxon>
        <taxon>Aspergillaceae</taxon>
        <taxon>Penicillium</taxon>
    </lineage>
</organism>
<dbReference type="InterPro" id="IPR013785">
    <property type="entry name" value="Aldolase_TIM"/>
</dbReference>
<dbReference type="Gene3D" id="3.20.20.70">
    <property type="entry name" value="Aldolase class I"/>
    <property type="match status" value="2"/>
</dbReference>
<dbReference type="AlphaFoldDB" id="A0A1V6RW97"/>
<sequence length="184" mass="20412">MLSRLPHLGAIKTLSKYSKEETLLHCLQSGPALGLQPTQRRNFVGWTSDLLMKFNNCKLNTSTDFLSGKVSLPFGLSPAASMKLARPDGELAISRAAAKYALCMGLSSHSNYPLEDVATQGTEQAEKVGYKALFLSVDVHVLGKRINEYRNEYTIPHDKSWPNTLSHGGDHPDRTEYNMFLLKS</sequence>
<evidence type="ECO:0000259" key="2">
    <source>
        <dbReference type="Pfam" id="PF01070"/>
    </source>
</evidence>
<dbReference type="PANTHER" id="PTHR10578:SF149">
    <property type="entry name" value="2-HYDROXYACID OXIDASE 2"/>
    <property type="match status" value="1"/>
</dbReference>
<feature type="domain" description="FMN-dependent dehydrogenase" evidence="2">
    <location>
        <begin position="123"/>
        <end position="169"/>
    </location>
</feature>
<name>A0A1V6RW97_9EURO</name>
<evidence type="ECO:0000313" key="4">
    <source>
        <dbReference type="Proteomes" id="UP000191518"/>
    </source>
</evidence>
<keyword evidence="4" id="KW-1185">Reference proteome</keyword>
<proteinExistence type="predicted"/>
<comment type="caution">
    <text evidence="3">The sequence shown here is derived from an EMBL/GenBank/DDBJ whole genome shotgun (WGS) entry which is preliminary data.</text>
</comment>
<dbReference type="EMBL" id="MDYP01000020">
    <property type="protein sequence ID" value="OQE06061.1"/>
    <property type="molecule type" value="Genomic_DNA"/>
</dbReference>
<dbReference type="Pfam" id="PF01070">
    <property type="entry name" value="FMN_dh"/>
    <property type="match status" value="2"/>
</dbReference>
<evidence type="ECO:0000313" key="3">
    <source>
        <dbReference type="EMBL" id="OQE06061.1"/>
    </source>
</evidence>
<dbReference type="InterPro" id="IPR000262">
    <property type="entry name" value="FMN-dep_DH"/>
</dbReference>
<evidence type="ECO:0000256" key="1">
    <source>
        <dbReference type="ARBA" id="ARBA00001917"/>
    </source>
</evidence>
<dbReference type="SUPFAM" id="SSF51395">
    <property type="entry name" value="FMN-linked oxidoreductases"/>
    <property type="match status" value="1"/>
</dbReference>
<dbReference type="STRING" id="29845.A0A1V6RW97"/>
<gene>
    <name evidence="3" type="ORF">PENVUL_c020G04107</name>
</gene>
<accession>A0A1V6RW97</accession>
<comment type="cofactor">
    <cofactor evidence="1">
        <name>FMN</name>
        <dbReference type="ChEBI" id="CHEBI:58210"/>
    </cofactor>
</comment>
<dbReference type="Proteomes" id="UP000191518">
    <property type="component" value="Unassembled WGS sequence"/>
</dbReference>
<feature type="domain" description="FMN-dependent dehydrogenase" evidence="2">
    <location>
        <begin position="58"/>
        <end position="120"/>
    </location>
</feature>
<reference evidence="4" key="1">
    <citation type="journal article" date="2017" name="Nat. Microbiol.">
        <title>Global analysis of biosynthetic gene clusters reveals vast potential of secondary metabolite production in Penicillium species.</title>
        <authorList>
            <person name="Nielsen J.C."/>
            <person name="Grijseels S."/>
            <person name="Prigent S."/>
            <person name="Ji B."/>
            <person name="Dainat J."/>
            <person name="Nielsen K.F."/>
            <person name="Frisvad J.C."/>
            <person name="Workman M."/>
            <person name="Nielsen J."/>
        </authorList>
    </citation>
    <scope>NUCLEOTIDE SEQUENCE [LARGE SCALE GENOMIC DNA]</scope>
    <source>
        <strain evidence="4">IBT 29486</strain>
    </source>
</reference>
<dbReference type="GO" id="GO:0016491">
    <property type="term" value="F:oxidoreductase activity"/>
    <property type="evidence" value="ECO:0007669"/>
    <property type="project" value="InterPro"/>
</dbReference>
<dbReference type="PANTHER" id="PTHR10578">
    <property type="entry name" value="S -2-HYDROXY-ACID OXIDASE-RELATED"/>
    <property type="match status" value="1"/>
</dbReference>